<dbReference type="Gene3D" id="3.30.200.20">
    <property type="entry name" value="Phosphorylase Kinase, domain 1"/>
    <property type="match status" value="1"/>
</dbReference>
<evidence type="ECO:0008006" key="3">
    <source>
        <dbReference type="Google" id="ProtNLM"/>
    </source>
</evidence>
<sequence>MDTRDEGNAMARAQTIADTLEEALGEPVSFNELYARGELLGQGSTTDVYEATDRMTGQRVAARFRRISHPYPRDPRDTHLAMIHDEIRAYQRIPADCNEIE</sequence>
<dbReference type="AlphaFoldDB" id="A0A391NQV6"/>
<dbReference type="InterPro" id="IPR011009">
    <property type="entry name" value="Kinase-like_dom_sf"/>
</dbReference>
<accession>A0A391NQV6</accession>
<name>A0A391NQV6_9EUKA</name>
<evidence type="ECO:0000313" key="1">
    <source>
        <dbReference type="EMBL" id="GCA63775.1"/>
    </source>
</evidence>
<organism evidence="1 2">
    <name type="scientific">Kipferlia bialata</name>
    <dbReference type="NCBI Taxonomy" id="797122"/>
    <lineage>
        <taxon>Eukaryota</taxon>
        <taxon>Metamonada</taxon>
        <taxon>Carpediemonas-like organisms</taxon>
        <taxon>Kipferlia</taxon>
    </lineage>
</organism>
<proteinExistence type="predicted"/>
<protein>
    <recommendedName>
        <fullName evidence="3">Protein kinase domain-containing protein</fullName>
    </recommendedName>
</protein>
<feature type="non-terminal residue" evidence="1">
    <location>
        <position position="1"/>
    </location>
</feature>
<reference evidence="1 2" key="1">
    <citation type="journal article" date="2018" name="PLoS ONE">
        <title>The draft genome of Kipferlia bialata reveals reductive genome evolution in fornicate parasites.</title>
        <authorList>
            <person name="Tanifuji G."/>
            <person name="Takabayashi S."/>
            <person name="Kume K."/>
            <person name="Takagi M."/>
            <person name="Nakayama T."/>
            <person name="Kamikawa R."/>
            <person name="Inagaki Y."/>
            <person name="Hashimoto T."/>
        </authorList>
    </citation>
    <scope>NUCLEOTIDE SEQUENCE [LARGE SCALE GENOMIC DNA]</scope>
    <source>
        <strain evidence="1">NY0173</strain>
    </source>
</reference>
<comment type="caution">
    <text evidence="1">The sequence shown here is derived from an EMBL/GenBank/DDBJ whole genome shotgun (WGS) entry which is preliminary data.</text>
</comment>
<dbReference type="SUPFAM" id="SSF56112">
    <property type="entry name" value="Protein kinase-like (PK-like)"/>
    <property type="match status" value="1"/>
</dbReference>
<dbReference type="Proteomes" id="UP000265618">
    <property type="component" value="Unassembled WGS sequence"/>
</dbReference>
<evidence type="ECO:0000313" key="2">
    <source>
        <dbReference type="Proteomes" id="UP000265618"/>
    </source>
</evidence>
<gene>
    <name evidence="1" type="ORF">KIPB_011854</name>
</gene>
<dbReference type="EMBL" id="BDIP01005002">
    <property type="protein sequence ID" value="GCA63775.1"/>
    <property type="molecule type" value="Genomic_DNA"/>
</dbReference>
<keyword evidence="2" id="KW-1185">Reference proteome</keyword>